<gene>
    <name evidence="1" type="ORF">ACFPYL_21750</name>
</gene>
<accession>A0ABW1LRB3</accession>
<dbReference type="Proteomes" id="UP001596135">
    <property type="component" value="Unassembled WGS sequence"/>
</dbReference>
<dbReference type="EMBL" id="JBHSRJ010000009">
    <property type="protein sequence ID" value="MFC6045722.1"/>
    <property type="molecule type" value="Genomic_DNA"/>
</dbReference>
<keyword evidence="2" id="KW-1185">Reference proteome</keyword>
<reference evidence="2" key="1">
    <citation type="journal article" date="2019" name="Int. J. Syst. Evol. Microbiol.">
        <title>The Global Catalogue of Microorganisms (GCM) 10K type strain sequencing project: providing services to taxonomists for standard genome sequencing and annotation.</title>
        <authorList>
            <consortium name="The Broad Institute Genomics Platform"/>
            <consortium name="The Broad Institute Genome Sequencing Center for Infectious Disease"/>
            <person name="Wu L."/>
            <person name="Ma J."/>
        </authorList>
    </citation>
    <scope>NUCLEOTIDE SEQUENCE [LARGE SCALE GENOMIC DNA]</scope>
    <source>
        <strain evidence="2">CCUG 54522</strain>
    </source>
</reference>
<comment type="caution">
    <text evidence="1">The sequence shown here is derived from an EMBL/GenBank/DDBJ whole genome shotgun (WGS) entry which is preliminary data.</text>
</comment>
<protein>
    <submittedName>
        <fullName evidence="1">Uncharacterized protein</fullName>
    </submittedName>
</protein>
<name>A0ABW1LRB3_9ACTN</name>
<sequence length="119" mass="12870">MSNRRRIKTPTAGPGQSYASQIAIVKDRTKNDGGTIEGARKASHDTLIVKLGALRRSGVWWTEYYAGEAQNVITQLHEDIPSTPQIEASVAQMRELMSNPRAVLVVAWAIAATPGGQAL</sequence>
<evidence type="ECO:0000313" key="2">
    <source>
        <dbReference type="Proteomes" id="UP001596135"/>
    </source>
</evidence>
<dbReference type="RefSeq" id="WP_379159437.1">
    <property type="nucleotide sequence ID" value="NZ_JBHSRJ010000009.1"/>
</dbReference>
<organism evidence="1 2">
    <name type="scientific">Nocardioides hankookensis</name>
    <dbReference type="NCBI Taxonomy" id="443157"/>
    <lineage>
        <taxon>Bacteria</taxon>
        <taxon>Bacillati</taxon>
        <taxon>Actinomycetota</taxon>
        <taxon>Actinomycetes</taxon>
        <taxon>Propionibacteriales</taxon>
        <taxon>Nocardioidaceae</taxon>
        <taxon>Nocardioides</taxon>
    </lineage>
</organism>
<proteinExistence type="predicted"/>
<evidence type="ECO:0000313" key="1">
    <source>
        <dbReference type="EMBL" id="MFC6045722.1"/>
    </source>
</evidence>